<sequence>MTRDAAKAADRAIEPLPDSLVADPLSFFFAEHYRHRQLCHAIDQLAAATFFDAAAVSEVVDFLRYEAPVHIIDEEEDLFPLLRRRCQPEDDLERILGLLSAEHKADGVLGRQVRQHLEACLEAREAPGGQMDRRRDLSQFAAQERRHLALENAIVLPIARLRLSQEDLKALSRRLAARRGRVLCEDDR</sequence>
<dbReference type="Gene3D" id="1.20.120.520">
    <property type="entry name" value="nmb1532 protein domain like"/>
    <property type="match status" value="1"/>
</dbReference>
<dbReference type="InterPro" id="IPR012312">
    <property type="entry name" value="Hemerythrin-like"/>
</dbReference>
<dbReference type="Proteomes" id="UP001597216">
    <property type="component" value="Unassembled WGS sequence"/>
</dbReference>
<reference evidence="3" key="1">
    <citation type="journal article" date="2019" name="Int. J. Syst. Evol. Microbiol.">
        <title>The Global Catalogue of Microorganisms (GCM) 10K type strain sequencing project: providing services to taxonomists for standard genome sequencing and annotation.</title>
        <authorList>
            <consortium name="The Broad Institute Genomics Platform"/>
            <consortium name="The Broad Institute Genome Sequencing Center for Infectious Disease"/>
            <person name="Wu L."/>
            <person name="Ma J."/>
        </authorList>
    </citation>
    <scope>NUCLEOTIDE SEQUENCE [LARGE SCALE GENOMIC DNA]</scope>
    <source>
        <strain evidence="3">CCUG 55074</strain>
    </source>
</reference>
<keyword evidence="3" id="KW-1185">Reference proteome</keyword>
<gene>
    <name evidence="2" type="ORF">ACFQ27_17130</name>
</gene>
<dbReference type="EMBL" id="JBHTLQ010000051">
    <property type="protein sequence ID" value="MFD1192314.1"/>
    <property type="molecule type" value="Genomic_DNA"/>
</dbReference>
<comment type="caution">
    <text evidence="2">The sequence shown here is derived from an EMBL/GenBank/DDBJ whole genome shotgun (WGS) entry which is preliminary data.</text>
</comment>
<name>A0ABW3T563_9CAUL</name>
<accession>A0ABW3T563</accession>
<feature type="domain" description="Hemerythrin-like" evidence="1">
    <location>
        <begin position="24"/>
        <end position="158"/>
    </location>
</feature>
<evidence type="ECO:0000313" key="2">
    <source>
        <dbReference type="EMBL" id="MFD1192314.1"/>
    </source>
</evidence>
<organism evidence="2 3">
    <name type="scientific">Phenylobacterium conjunctum</name>
    <dbReference type="NCBI Taxonomy" id="1298959"/>
    <lineage>
        <taxon>Bacteria</taxon>
        <taxon>Pseudomonadati</taxon>
        <taxon>Pseudomonadota</taxon>
        <taxon>Alphaproteobacteria</taxon>
        <taxon>Caulobacterales</taxon>
        <taxon>Caulobacteraceae</taxon>
        <taxon>Phenylobacterium</taxon>
    </lineage>
</organism>
<dbReference type="Pfam" id="PF01814">
    <property type="entry name" value="Hemerythrin"/>
    <property type="match status" value="1"/>
</dbReference>
<proteinExistence type="predicted"/>
<protein>
    <submittedName>
        <fullName evidence="2">Hemerythrin domain-containing protein</fullName>
    </submittedName>
</protein>
<dbReference type="RefSeq" id="WP_374345555.1">
    <property type="nucleotide sequence ID" value="NZ_JBHTLQ010000051.1"/>
</dbReference>
<evidence type="ECO:0000259" key="1">
    <source>
        <dbReference type="Pfam" id="PF01814"/>
    </source>
</evidence>
<evidence type="ECO:0000313" key="3">
    <source>
        <dbReference type="Proteomes" id="UP001597216"/>
    </source>
</evidence>